<comment type="caution">
    <text evidence="2">The sequence shown here is derived from an EMBL/GenBank/DDBJ whole genome shotgun (WGS) entry which is preliminary data.</text>
</comment>
<feature type="compositionally biased region" description="Basic and acidic residues" evidence="1">
    <location>
        <begin position="20"/>
        <end position="29"/>
    </location>
</feature>
<evidence type="ECO:0000313" key="2">
    <source>
        <dbReference type="EMBL" id="NJP34270.1"/>
    </source>
</evidence>
<name>A0ABX0Z8S8_9ACTN</name>
<accession>A0ABX0Z8S8</accession>
<dbReference type="Proteomes" id="UP000783871">
    <property type="component" value="Unassembled WGS sequence"/>
</dbReference>
<reference evidence="2 3" key="1">
    <citation type="submission" date="2020-03" db="EMBL/GenBank/DDBJ databases">
        <title>WGS of actinomycetes isolated from Thailand.</title>
        <authorList>
            <person name="Thawai C."/>
        </authorList>
    </citation>
    <scope>NUCLEOTIDE SEQUENCE [LARGE SCALE GENOMIC DNA]</scope>
    <source>
        <strain evidence="2 3">HSS6-12</strain>
    </source>
</reference>
<feature type="region of interest" description="Disordered" evidence="1">
    <location>
        <begin position="1"/>
        <end position="93"/>
    </location>
</feature>
<sequence length="93" mass="10412">MYDEDSGEPPAKGLTAGPDHAGDNDHEQDAPNQQAADGRFHAEGAYRLMRDEHVRATDQRAEVEDEALAGPPRQAADWQDPFHVDRHRQTPDR</sequence>
<evidence type="ECO:0000256" key="1">
    <source>
        <dbReference type="SAM" id="MobiDB-lite"/>
    </source>
</evidence>
<proteinExistence type="predicted"/>
<keyword evidence="3" id="KW-1185">Reference proteome</keyword>
<evidence type="ECO:0000313" key="3">
    <source>
        <dbReference type="Proteomes" id="UP000783871"/>
    </source>
</evidence>
<dbReference type="RefSeq" id="WP_168002630.1">
    <property type="nucleotide sequence ID" value="NZ_JAATEO010000023.1"/>
</dbReference>
<gene>
    <name evidence="2" type="ORF">HCJ94_20355</name>
</gene>
<dbReference type="EMBL" id="JAATEO010000023">
    <property type="protein sequence ID" value="NJP34270.1"/>
    <property type="molecule type" value="Genomic_DNA"/>
</dbReference>
<organism evidence="2 3">
    <name type="scientific">Micromonospora thermarum</name>
    <dbReference type="NCBI Taxonomy" id="2720024"/>
    <lineage>
        <taxon>Bacteria</taxon>
        <taxon>Bacillati</taxon>
        <taxon>Actinomycetota</taxon>
        <taxon>Actinomycetes</taxon>
        <taxon>Micromonosporales</taxon>
        <taxon>Micromonosporaceae</taxon>
        <taxon>Micromonospora</taxon>
    </lineage>
</organism>
<feature type="compositionally biased region" description="Basic and acidic residues" evidence="1">
    <location>
        <begin position="80"/>
        <end position="93"/>
    </location>
</feature>
<feature type="compositionally biased region" description="Basic and acidic residues" evidence="1">
    <location>
        <begin position="38"/>
        <end position="62"/>
    </location>
</feature>
<protein>
    <submittedName>
        <fullName evidence="2">Uncharacterized protein</fullName>
    </submittedName>
</protein>